<reference evidence="2 3" key="1">
    <citation type="submission" date="2020-08" db="EMBL/GenBank/DDBJ databases">
        <title>Sequencing the genomes of 1000 actinobacteria strains.</title>
        <authorList>
            <person name="Klenk H.-P."/>
        </authorList>
    </citation>
    <scope>NUCLEOTIDE SEQUENCE [LARGE SCALE GENOMIC DNA]</scope>
    <source>
        <strain evidence="2 3">DSM 44320</strain>
    </source>
</reference>
<comment type="caution">
    <text evidence="2">The sequence shown here is derived from an EMBL/GenBank/DDBJ whole genome shotgun (WGS) entry which is preliminary data.</text>
</comment>
<protein>
    <submittedName>
        <fullName evidence="2">Uncharacterized protein</fullName>
    </submittedName>
</protein>
<dbReference type="EMBL" id="JACIBV010000001">
    <property type="protein sequence ID" value="MBB3725814.1"/>
    <property type="molecule type" value="Genomic_DNA"/>
</dbReference>
<organism evidence="2 3">
    <name type="scientific">Nonomuraea dietziae</name>
    <dbReference type="NCBI Taxonomy" id="65515"/>
    <lineage>
        <taxon>Bacteria</taxon>
        <taxon>Bacillati</taxon>
        <taxon>Actinomycetota</taxon>
        <taxon>Actinomycetes</taxon>
        <taxon>Streptosporangiales</taxon>
        <taxon>Streptosporangiaceae</taxon>
        <taxon>Nonomuraea</taxon>
    </lineage>
</organism>
<name>A0A7W5YQ21_9ACTN</name>
<evidence type="ECO:0000313" key="3">
    <source>
        <dbReference type="Proteomes" id="UP000579945"/>
    </source>
</evidence>
<dbReference type="GeneID" id="95396105"/>
<proteinExistence type="predicted"/>
<dbReference type="Proteomes" id="UP000579945">
    <property type="component" value="Unassembled WGS sequence"/>
</dbReference>
<feature type="region of interest" description="Disordered" evidence="1">
    <location>
        <begin position="52"/>
        <end position="112"/>
    </location>
</feature>
<evidence type="ECO:0000256" key="1">
    <source>
        <dbReference type="SAM" id="MobiDB-lite"/>
    </source>
</evidence>
<feature type="compositionally biased region" description="Polar residues" evidence="1">
    <location>
        <begin position="54"/>
        <end position="64"/>
    </location>
</feature>
<evidence type="ECO:0000313" key="2">
    <source>
        <dbReference type="EMBL" id="MBB3725814.1"/>
    </source>
</evidence>
<accession>A0A7W5YQ21</accession>
<gene>
    <name evidence="2" type="ORF">FHR33_001674</name>
</gene>
<feature type="compositionally biased region" description="Low complexity" evidence="1">
    <location>
        <begin position="65"/>
        <end position="82"/>
    </location>
</feature>
<sequence>MSARLIATILVVLSGPPTATARHSGPPGWSEPTLKGLPAMPAACSEVSLGRSGRSASIDSATVLTTSPPSSSSTMWNRPGSRSGLGGSGRGPSPRLMGLPAAVSCWSTRSTR</sequence>
<dbReference type="RefSeq" id="WP_246451708.1">
    <property type="nucleotide sequence ID" value="NZ_JACIBV010000001.1"/>
</dbReference>
<dbReference type="AlphaFoldDB" id="A0A7W5YQ21"/>
<keyword evidence="3" id="KW-1185">Reference proteome</keyword>